<dbReference type="Proteomes" id="UP001343724">
    <property type="component" value="Unassembled WGS sequence"/>
</dbReference>
<reference evidence="1 2" key="1">
    <citation type="submission" date="2024-01" db="EMBL/GenBank/DDBJ databases">
        <title>novel species in genus Adlercreutzia.</title>
        <authorList>
            <person name="Liu X."/>
        </authorList>
    </citation>
    <scope>NUCLEOTIDE SEQUENCE [LARGE SCALE GENOMIC DNA]</scope>
    <source>
        <strain evidence="1 2">R22</strain>
    </source>
</reference>
<accession>A0ABU6J0I4</accession>
<dbReference type="RefSeq" id="WP_326455035.1">
    <property type="nucleotide sequence ID" value="NZ_JAYMFH010000015.1"/>
</dbReference>
<protein>
    <recommendedName>
        <fullName evidence="3">MarR family transcriptional regulator</fullName>
    </recommendedName>
</protein>
<name>A0ABU6J0I4_9ACTN</name>
<gene>
    <name evidence="1" type="ORF">VJ920_09980</name>
</gene>
<evidence type="ECO:0000313" key="1">
    <source>
        <dbReference type="EMBL" id="MEC4295639.1"/>
    </source>
</evidence>
<proteinExistence type="predicted"/>
<sequence>MSDDASLTLGEEQSYPVAFGEVQFSEREAADAFCRIAGKFYERNFGVASKTEIELVMFEILAEKTRGLSDLALAKRLGITPQMVSNRRTKLALRNDLGSCDWAASLLEVLDSRTYVLRETKSGCEMKILFSSKMAVYEFEDALKGCGHYFDNSFNSLVVVTPMSAVFDLLFQEMAGLPMPKGCENPGPGGYIKYCFEKRKIKDPQVREAIAKLWKSEACAKTSAVVKGIGKSTVRIAFSTAFKNLTIDQVANCATALYSIVDSYIEDSKPAGEKGDGGEGEGKRSDSFPIQFLNNIKGIAKCLTKREELVVEEGVRGDVVPKER</sequence>
<organism evidence="1 2">
    <name type="scientific">Adlercreutzia shanghongiae</name>
    <dbReference type="NCBI Taxonomy" id="3111773"/>
    <lineage>
        <taxon>Bacteria</taxon>
        <taxon>Bacillati</taxon>
        <taxon>Actinomycetota</taxon>
        <taxon>Coriobacteriia</taxon>
        <taxon>Eggerthellales</taxon>
        <taxon>Eggerthellaceae</taxon>
        <taxon>Adlercreutzia</taxon>
    </lineage>
</organism>
<keyword evidence="2" id="KW-1185">Reference proteome</keyword>
<comment type="caution">
    <text evidence="1">The sequence shown here is derived from an EMBL/GenBank/DDBJ whole genome shotgun (WGS) entry which is preliminary data.</text>
</comment>
<dbReference type="EMBL" id="JAYMFH010000015">
    <property type="protein sequence ID" value="MEC4295639.1"/>
    <property type="molecule type" value="Genomic_DNA"/>
</dbReference>
<evidence type="ECO:0008006" key="3">
    <source>
        <dbReference type="Google" id="ProtNLM"/>
    </source>
</evidence>
<evidence type="ECO:0000313" key="2">
    <source>
        <dbReference type="Proteomes" id="UP001343724"/>
    </source>
</evidence>